<dbReference type="AlphaFoldDB" id="A0A816ADR1"/>
<gene>
    <name evidence="2" type="ORF">XAT740_LOCUS47125</name>
</gene>
<evidence type="ECO:0000256" key="1">
    <source>
        <dbReference type="SAM" id="Phobius"/>
    </source>
</evidence>
<name>A0A816ADR1_ADIRI</name>
<keyword evidence="3" id="KW-1185">Reference proteome</keyword>
<accession>A0A816ADR1</accession>
<sequence>MNYFSSYTVYIGIATVSIIVSIAVYVARAKYSHRQIMPYPMQVVVCPDAQYYHSPPPAIQPVQYPQVCWSIPMEQPPPAYHTVVTGMNTNNNVIHANNHS</sequence>
<keyword evidence="1" id="KW-0472">Membrane</keyword>
<evidence type="ECO:0000313" key="3">
    <source>
        <dbReference type="Proteomes" id="UP000663828"/>
    </source>
</evidence>
<reference evidence="2" key="1">
    <citation type="submission" date="2021-02" db="EMBL/GenBank/DDBJ databases">
        <authorList>
            <person name="Nowell W R."/>
        </authorList>
    </citation>
    <scope>NUCLEOTIDE SEQUENCE</scope>
</reference>
<protein>
    <submittedName>
        <fullName evidence="2">Uncharacterized protein</fullName>
    </submittedName>
</protein>
<feature type="transmembrane region" description="Helical" evidence="1">
    <location>
        <begin position="6"/>
        <end position="27"/>
    </location>
</feature>
<proteinExistence type="predicted"/>
<dbReference type="Proteomes" id="UP000663828">
    <property type="component" value="Unassembled WGS sequence"/>
</dbReference>
<keyword evidence="1" id="KW-1133">Transmembrane helix</keyword>
<evidence type="ECO:0000313" key="2">
    <source>
        <dbReference type="EMBL" id="CAF1596133.1"/>
    </source>
</evidence>
<comment type="caution">
    <text evidence="2">The sequence shown here is derived from an EMBL/GenBank/DDBJ whole genome shotgun (WGS) entry which is preliminary data.</text>
</comment>
<organism evidence="2 3">
    <name type="scientific">Adineta ricciae</name>
    <name type="common">Rotifer</name>
    <dbReference type="NCBI Taxonomy" id="249248"/>
    <lineage>
        <taxon>Eukaryota</taxon>
        <taxon>Metazoa</taxon>
        <taxon>Spiralia</taxon>
        <taxon>Gnathifera</taxon>
        <taxon>Rotifera</taxon>
        <taxon>Eurotatoria</taxon>
        <taxon>Bdelloidea</taxon>
        <taxon>Adinetida</taxon>
        <taxon>Adinetidae</taxon>
        <taxon>Adineta</taxon>
    </lineage>
</organism>
<keyword evidence="1" id="KW-0812">Transmembrane</keyword>
<dbReference type="EMBL" id="CAJNOR010006469">
    <property type="protein sequence ID" value="CAF1596133.1"/>
    <property type="molecule type" value="Genomic_DNA"/>
</dbReference>